<dbReference type="EMBL" id="VCKY01000029">
    <property type="protein sequence ID" value="TMR22462.1"/>
    <property type="molecule type" value="Genomic_DNA"/>
</dbReference>
<evidence type="ECO:0000313" key="3">
    <source>
        <dbReference type="Proteomes" id="UP000309128"/>
    </source>
</evidence>
<sequence>MPSAAAAADVPLPEGLARAASRALWLRVVAAHPDAGVRRGDWRRGLDAVVWQLATRTTRTMLTVPAKGATWAIMAADGCVSRAVLADRISWLIARGLLVRAVAGSTPRYRRGTRQGLDDDGLGNLAAQYILTVPEDLLQEMADDLDHSPALVPADADDIDAEVPWPVEVLPVDQTWTPSPTPADVGDETPRSAGARERPVAASPVSAWPAVVTPHTKADMLAACERLRADDPLLAQLTARHLRSLLRAAFISGATVSDVRYAINHRVDGTQHPYTDRPRWLPAWLRSRLAHWVNADGEPVAPWPSQARAQAVARDRAEQQRRRADRAHAVAACGDPVRGAARARQLLAEATGRTGPQPGVIKPVEEVAGRRRRVTPWRGGPASRLADSEPSPATAICRG</sequence>
<evidence type="ECO:0000256" key="1">
    <source>
        <dbReference type="SAM" id="MobiDB-lite"/>
    </source>
</evidence>
<feature type="region of interest" description="Disordered" evidence="1">
    <location>
        <begin position="172"/>
        <end position="200"/>
    </location>
</feature>
<reference evidence="2 3" key="1">
    <citation type="submission" date="2019-05" db="EMBL/GenBank/DDBJ databases">
        <title>Draft genome sequence of Nonomuraea turkmeniaca DSM 43926.</title>
        <authorList>
            <person name="Saricaoglu S."/>
            <person name="Isik K."/>
        </authorList>
    </citation>
    <scope>NUCLEOTIDE SEQUENCE [LARGE SCALE GENOMIC DNA]</scope>
    <source>
        <strain evidence="2 3">DSM 43926</strain>
    </source>
</reference>
<protein>
    <submittedName>
        <fullName evidence="2">Uncharacterized protein</fullName>
    </submittedName>
</protein>
<organism evidence="2 3">
    <name type="scientific">Nonomuraea turkmeniaca</name>
    <dbReference type="NCBI Taxonomy" id="103838"/>
    <lineage>
        <taxon>Bacteria</taxon>
        <taxon>Bacillati</taxon>
        <taxon>Actinomycetota</taxon>
        <taxon>Actinomycetes</taxon>
        <taxon>Streptosporangiales</taxon>
        <taxon>Streptosporangiaceae</taxon>
        <taxon>Nonomuraea</taxon>
    </lineage>
</organism>
<dbReference type="RefSeq" id="WP_138666118.1">
    <property type="nucleotide sequence ID" value="NZ_VCKY01000029.1"/>
</dbReference>
<dbReference type="Proteomes" id="UP000309128">
    <property type="component" value="Unassembled WGS sequence"/>
</dbReference>
<evidence type="ECO:0000313" key="2">
    <source>
        <dbReference type="EMBL" id="TMR22462.1"/>
    </source>
</evidence>
<comment type="caution">
    <text evidence="2">The sequence shown here is derived from an EMBL/GenBank/DDBJ whole genome shotgun (WGS) entry which is preliminary data.</text>
</comment>
<dbReference type="OrthoDB" id="3260166at2"/>
<dbReference type="AlphaFoldDB" id="A0A5S4FP44"/>
<name>A0A5S4FP44_9ACTN</name>
<accession>A0A5S4FP44</accession>
<feature type="compositionally biased region" description="Basic and acidic residues" evidence="1">
    <location>
        <begin position="188"/>
        <end position="199"/>
    </location>
</feature>
<proteinExistence type="predicted"/>
<gene>
    <name evidence="2" type="ORF">ETD86_11480</name>
</gene>
<keyword evidence="3" id="KW-1185">Reference proteome</keyword>
<feature type="region of interest" description="Disordered" evidence="1">
    <location>
        <begin position="371"/>
        <end position="399"/>
    </location>
</feature>